<dbReference type="Pfam" id="PF12796">
    <property type="entry name" value="Ank_2"/>
    <property type="match status" value="1"/>
</dbReference>
<evidence type="ECO:0000256" key="2">
    <source>
        <dbReference type="ARBA" id="ARBA00023043"/>
    </source>
</evidence>
<dbReference type="SMART" id="SM00248">
    <property type="entry name" value="ANK"/>
    <property type="match status" value="6"/>
</dbReference>
<dbReference type="OrthoDB" id="496981at2759"/>
<feature type="repeat" description="ANK" evidence="3">
    <location>
        <begin position="471"/>
        <end position="503"/>
    </location>
</feature>
<dbReference type="EMBL" id="CADCXV010000698">
    <property type="protein sequence ID" value="CAB0033085.1"/>
    <property type="molecule type" value="Genomic_DNA"/>
</dbReference>
<dbReference type="Proteomes" id="UP000479190">
    <property type="component" value="Unassembled WGS sequence"/>
</dbReference>
<keyword evidence="1" id="KW-0677">Repeat</keyword>
<feature type="domain" description="Peptidase A2" evidence="4">
    <location>
        <begin position="488"/>
        <end position="502"/>
    </location>
</feature>
<evidence type="ECO:0000313" key="5">
    <source>
        <dbReference type="EMBL" id="CAB0033085.1"/>
    </source>
</evidence>
<dbReference type="GO" id="GO:0004190">
    <property type="term" value="F:aspartic-type endopeptidase activity"/>
    <property type="evidence" value="ECO:0007669"/>
    <property type="project" value="InterPro"/>
</dbReference>
<dbReference type="InterPro" id="IPR036770">
    <property type="entry name" value="Ankyrin_rpt-contain_sf"/>
</dbReference>
<dbReference type="GO" id="GO:0045944">
    <property type="term" value="P:positive regulation of transcription by RNA polymerase II"/>
    <property type="evidence" value="ECO:0007669"/>
    <property type="project" value="TreeGrafter"/>
</dbReference>
<dbReference type="PROSITE" id="PS50088">
    <property type="entry name" value="ANK_REPEAT"/>
    <property type="match status" value="3"/>
</dbReference>
<keyword evidence="2 3" id="KW-0040">ANK repeat</keyword>
<dbReference type="PROSITE" id="PS50297">
    <property type="entry name" value="ANK_REP_REGION"/>
    <property type="match status" value="3"/>
</dbReference>
<dbReference type="Gene3D" id="1.25.40.20">
    <property type="entry name" value="Ankyrin repeat-containing domain"/>
    <property type="match status" value="2"/>
</dbReference>
<evidence type="ECO:0000259" key="4">
    <source>
        <dbReference type="PROSITE" id="PS50175"/>
    </source>
</evidence>
<dbReference type="GO" id="GO:0005634">
    <property type="term" value="C:nucleus"/>
    <property type="evidence" value="ECO:0007669"/>
    <property type="project" value="TreeGrafter"/>
</dbReference>
<dbReference type="PANTHER" id="PTHR24193">
    <property type="entry name" value="ANKYRIN REPEAT PROTEIN"/>
    <property type="match status" value="1"/>
</dbReference>
<accession>A0A6H5I589</accession>
<dbReference type="AlphaFoldDB" id="A0A6H5I589"/>
<sequence length="704" mass="80168">MRRKQKFKNKNTTRIVNEVIMIVERPRFRELYDLDRARKIVASFSGRPTAVCIYYYYYIPQRGKALWIPARIFTRPLLEARRRGFRVPLMSARRIRERTTTTASSSSSSSSFLRMKLKNRLPRGSSHAVIAVKKKTTKLLCPCAGMISFVYVRGERPTAGLEDALLKIALRGRAPLDFTAAAAVGIHVYIIEWKDHSLPDVGCIFRLEEIELLLSDSLCRPGGAKFIEFVARSGYADEPKRDEDGKPLLRRTTPLHRVPGYNYCVRQDSVRDLFKIYNRFDLNYADDSGLTHFHVACYAGCRDIVTEFLEAGQDPSCIWQETGDSALHLILKAGGCSRALAELLLRRGVDPNLANAEGLTSLHLICMTMYYEEDGVDMLFELNEELNQPFQLDVRDKLGNRPLHWALKCNNRMMAELLLIKGVDPNSSNAEGSTPLHVICDRRFDTGLAKLFFEINDRKNQTVQINAVDNKGRTPLQLAVNNILLNVVDLLLDRGADLSILTFSSASCLAQENNSYYLKLASASGILAIVERFEKSGYEVDQSAALLIMTFFAKHELLCSSMNFENYWHKNNTFTSKAKEIMVKPSLTLYDLLQLRPEKAAKLLTYTDYFEFAQWGNLSELPRRSQDSCTVFLCEKVSRGFFESWTMDSLMELTHYRLPLLCCDMIFEHLTNKDFYAICLAATDPIPTYDVSYFVNGLLPVKEK</sequence>
<evidence type="ECO:0000256" key="3">
    <source>
        <dbReference type="PROSITE-ProRule" id="PRU00023"/>
    </source>
</evidence>
<dbReference type="InterPro" id="IPR001995">
    <property type="entry name" value="Peptidase_A2_cat"/>
</dbReference>
<feature type="repeat" description="ANK" evidence="3">
    <location>
        <begin position="398"/>
        <end position="430"/>
    </location>
</feature>
<evidence type="ECO:0000256" key="1">
    <source>
        <dbReference type="ARBA" id="ARBA00022737"/>
    </source>
</evidence>
<dbReference type="SUPFAM" id="SSF48403">
    <property type="entry name" value="Ankyrin repeat"/>
    <property type="match status" value="1"/>
</dbReference>
<reference evidence="5 6" key="1">
    <citation type="submission" date="2020-02" db="EMBL/GenBank/DDBJ databases">
        <authorList>
            <person name="Ferguson B K."/>
        </authorList>
    </citation>
    <scope>NUCLEOTIDE SEQUENCE [LARGE SCALE GENOMIC DNA]</scope>
</reference>
<evidence type="ECO:0000313" key="6">
    <source>
        <dbReference type="Proteomes" id="UP000479190"/>
    </source>
</evidence>
<proteinExistence type="predicted"/>
<organism evidence="5 6">
    <name type="scientific">Trichogramma brassicae</name>
    <dbReference type="NCBI Taxonomy" id="86971"/>
    <lineage>
        <taxon>Eukaryota</taxon>
        <taxon>Metazoa</taxon>
        <taxon>Ecdysozoa</taxon>
        <taxon>Arthropoda</taxon>
        <taxon>Hexapoda</taxon>
        <taxon>Insecta</taxon>
        <taxon>Pterygota</taxon>
        <taxon>Neoptera</taxon>
        <taxon>Endopterygota</taxon>
        <taxon>Hymenoptera</taxon>
        <taxon>Apocrita</taxon>
        <taxon>Proctotrupomorpha</taxon>
        <taxon>Chalcidoidea</taxon>
        <taxon>Trichogrammatidae</taxon>
        <taxon>Trichogramma</taxon>
    </lineage>
</organism>
<gene>
    <name evidence="5" type="ORF">TBRA_LOCUS5005</name>
</gene>
<dbReference type="PROSITE" id="PS50175">
    <property type="entry name" value="ASP_PROT_RETROV"/>
    <property type="match status" value="1"/>
</dbReference>
<dbReference type="GO" id="GO:0006508">
    <property type="term" value="P:proteolysis"/>
    <property type="evidence" value="ECO:0007669"/>
    <property type="project" value="InterPro"/>
</dbReference>
<protein>
    <recommendedName>
        <fullName evidence="4">Peptidase A2 domain-containing protein</fullName>
    </recommendedName>
</protein>
<dbReference type="InterPro" id="IPR002110">
    <property type="entry name" value="Ankyrin_rpt"/>
</dbReference>
<feature type="repeat" description="ANK" evidence="3">
    <location>
        <begin position="322"/>
        <end position="356"/>
    </location>
</feature>
<dbReference type="InterPro" id="IPR050663">
    <property type="entry name" value="Ankyrin-SOCS_Box"/>
</dbReference>
<name>A0A6H5I589_9HYME</name>
<dbReference type="GO" id="GO:0000976">
    <property type="term" value="F:transcription cis-regulatory region binding"/>
    <property type="evidence" value="ECO:0007669"/>
    <property type="project" value="TreeGrafter"/>
</dbReference>
<keyword evidence="6" id="KW-1185">Reference proteome</keyword>
<dbReference type="PANTHER" id="PTHR24193:SF121">
    <property type="entry name" value="ADA2A-CONTAINING COMPLEX COMPONENT 3, ISOFORM D"/>
    <property type="match status" value="1"/>
</dbReference>